<evidence type="ECO:0000256" key="7">
    <source>
        <dbReference type="ARBA" id="ARBA00049578"/>
    </source>
</evidence>
<dbReference type="Proteomes" id="UP000425960">
    <property type="component" value="Chromosome"/>
</dbReference>
<sequence>MADLSVTFVGKKLRSPLGVASHAVLNPGVGDSKAETEHLKKYADIAVGYVHTPFICPEEEHPKDKPPAWKFMSIRSREPFAMEGLLVATEAARIMCRLNPGLAMIETLREELPEDVAVIANMIGPGADPEGWADHCEEAEDAGADIIEMNVSCPIPASEARSVMAYQCGEMTESAGCLLGDSPALLIPVVKAVVDRVNIPVGVKLTPETGFPRIIGMAEEIKKAGAKFITGINAPITCGPPDIYKGGQGKWPGLSANPICASLGPWDRFLLYRNLGVLSAFVPGIELAGIGGLVEPEHVVEAMMLGARICEFSSGLLWKGTKLIEESLTFLSNYMDQMGYKSVEEFIGLGVKYIQPVEELDWRNEDFLATVDDRLCTRCGRCANSICSARSIMQNPLRLVIDSRYCIGCGLCQAICPENAVSIVEQKHPVIGVSLEK</sequence>
<dbReference type="GO" id="GO:0050661">
    <property type="term" value="F:NADP binding"/>
    <property type="evidence" value="ECO:0007669"/>
    <property type="project" value="TreeGrafter"/>
</dbReference>
<keyword evidence="2" id="KW-0560">Oxidoreductase</keyword>
<dbReference type="PROSITE" id="PS00198">
    <property type="entry name" value="4FE4S_FER_1"/>
    <property type="match status" value="1"/>
</dbReference>
<reference evidence="11 12" key="1">
    <citation type="submission" date="2019-11" db="EMBL/GenBank/DDBJ databases">
        <title>Comparative genomics of hydrocarbon-degrading Desulfosarcina strains.</title>
        <authorList>
            <person name="Watanabe M."/>
            <person name="Kojima H."/>
            <person name="Fukui M."/>
        </authorList>
    </citation>
    <scope>NUCLEOTIDE SEQUENCE [LARGE SCALE GENOMIC DNA]</scope>
    <source>
        <strain evidence="11 12">28bB2T</strain>
    </source>
</reference>
<dbReference type="EC" id="1.3.1.1" evidence="9"/>
<evidence type="ECO:0000256" key="8">
    <source>
        <dbReference type="ARBA" id="ARBA00049714"/>
    </source>
</evidence>
<keyword evidence="4" id="KW-0411">Iron-sulfur</keyword>
<proteinExistence type="predicted"/>
<dbReference type="SUPFAM" id="SSF54862">
    <property type="entry name" value="4Fe-4S ferredoxins"/>
    <property type="match status" value="1"/>
</dbReference>
<dbReference type="KEGG" id="dov:DSCO28_34320"/>
<protein>
    <recommendedName>
        <fullName evidence="9">dihydrouracil dehydrogenase (NAD(+))</fullName>
        <ecNumber evidence="9">1.3.1.1</ecNumber>
    </recommendedName>
</protein>
<comment type="catalytic activity">
    <reaction evidence="5">
        <text>5,6-dihydrothymine + NAD(+) = thymine + NADH + H(+)</text>
        <dbReference type="Rhea" id="RHEA:28791"/>
        <dbReference type="ChEBI" id="CHEBI:15378"/>
        <dbReference type="ChEBI" id="CHEBI:17821"/>
        <dbReference type="ChEBI" id="CHEBI:27468"/>
        <dbReference type="ChEBI" id="CHEBI:57540"/>
        <dbReference type="ChEBI" id="CHEBI:57945"/>
        <dbReference type="EC" id="1.3.1.1"/>
    </reaction>
</comment>
<comment type="subunit">
    <text evidence="8">Heterotetramer of 2 PreA and 2 PreT subunits.</text>
</comment>
<dbReference type="GO" id="GO:0004159">
    <property type="term" value="F:dihydropyrimidine dehydrogenase (NAD+) activity"/>
    <property type="evidence" value="ECO:0007669"/>
    <property type="project" value="UniProtKB-EC"/>
</dbReference>
<dbReference type="SUPFAM" id="SSF51395">
    <property type="entry name" value="FMN-linked oxidoreductases"/>
    <property type="match status" value="1"/>
</dbReference>
<dbReference type="GO" id="GO:0046872">
    <property type="term" value="F:metal ion binding"/>
    <property type="evidence" value="ECO:0007669"/>
    <property type="project" value="UniProtKB-KW"/>
</dbReference>
<dbReference type="PANTHER" id="PTHR43073">
    <property type="entry name" value="DIHYDROPYRIMIDINE DEHYDROGENASE [NADP(+)]"/>
    <property type="match status" value="1"/>
</dbReference>
<feature type="domain" description="4Fe-4S ferredoxin-type" evidence="10">
    <location>
        <begin position="367"/>
        <end position="396"/>
    </location>
</feature>
<dbReference type="InterPro" id="IPR017896">
    <property type="entry name" value="4Fe4S_Fe-S-bd"/>
</dbReference>
<dbReference type="AlphaFoldDB" id="A0A5K7ZND8"/>
<evidence type="ECO:0000313" key="11">
    <source>
        <dbReference type="EMBL" id="BBO82866.1"/>
    </source>
</evidence>
<evidence type="ECO:0000259" key="10">
    <source>
        <dbReference type="PROSITE" id="PS51379"/>
    </source>
</evidence>
<name>A0A5K7ZND8_9BACT</name>
<gene>
    <name evidence="11" type="ORF">DSCO28_34320</name>
</gene>
<evidence type="ECO:0000256" key="6">
    <source>
        <dbReference type="ARBA" id="ARBA00048792"/>
    </source>
</evidence>
<organism evidence="11 12">
    <name type="scientific">Desulfosarcina ovata subsp. sediminis</name>
    <dbReference type="NCBI Taxonomy" id="885957"/>
    <lineage>
        <taxon>Bacteria</taxon>
        <taxon>Pseudomonadati</taxon>
        <taxon>Thermodesulfobacteriota</taxon>
        <taxon>Desulfobacteria</taxon>
        <taxon>Desulfobacterales</taxon>
        <taxon>Desulfosarcinaceae</taxon>
        <taxon>Desulfosarcina</taxon>
    </lineage>
</organism>
<dbReference type="GO" id="GO:0006212">
    <property type="term" value="P:uracil catabolic process"/>
    <property type="evidence" value="ECO:0007669"/>
    <property type="project" value="TreeGrafter"/>
</dbReference>
<dbReference type="InterPro" id="IPR013785">
    <property type="entry name" value="Aldolase_TIM"/>
</dbReference>
<evidence type="ECO:0000313" key="12">
    <source>
        <dbReference type="Proteomes" id="UP000425960"/>
    </source>
</evidence>
<feature type="domain" description="4Fe-4S ferredoxin-type" evidence="10">
    <location>
        <begin position="397"/>
        <end position="426"/>
    </location>
</feature>
<comment type="function">
    <text evidence="7">Involved in pyrimidine base degradation. Catalyzes physiologically the reduction of uracil to 5,6-dihydrouracil (DHU) by using NADH as a specific cosubstrate. It also catalyzes the reverse reaction and the reduction of thymine to 5,6-dihydrothymine (DHT).</text>
</comment>
<comment type="catalytic activity">
    <reaction evidence="6">
        <text>5,6-dihydrouracil + NAD(+) = uracil + NADH + H(+)</text>
        <dbReference type="Rhea" id="RHEA:20189"/>
        <dbReference type="ChEBI" id="CHEBI:15378"/>
        <dbReference type="ChEBI" id="CHEBI:15901"/>
        <dbReference type="ChEBI" id="CHEBI:17568"/>
        <dbReference type="ChEBI" id="CHEBI:57540"/>
        <dbReference type="ChEBI" id="CHEBI:57945"/>
        <dbReference type="EC" id="1.3.1.1"/>
    </reaction>
</comment>
<evidence type="ECO:0000256" key="9">
    <source>
        <dbReference type="ARBA" id="ARBA00049728"/>
    </source>
</evidence>
<dbReference type="Gene3D" id="3.20.20.70">
    <property type="entry name" value="Aldolase class I"/>
    <property type="match status" value="1"/>
</dbReference>
<dbReference type="Pfam" id="PF00037">
    <property type="entry name" value="Fer4"/>
    <property type="match status" value="1"/>
</dbReference>
<dbReference type="Pfam" id="PF01207">
    <property type="entry name" value="Dus"/>
    <property type="match status" value="1"/>
</dbReference>
<dbReference type="Gene3D" id="3.30.70.20">
    <property type="match status" value="1"/>
</dbReference>
<dbReference type="InterPro" id="IPR035587">
    <property type="entry name" value="DUS-like_FMN-bd"/>
</dbReference>
<dbReference type="GO" id="GO:0002058">
    <property type="term" value="F:uracil binding"/>
    <property type="evidence" value="ECO:0007669"/>
    <property type="project" value="TreeGrafter"/>
</dbReference>
<dbReference type="InterPro" id="IPR017900">
    <property type="entry name" value="4Fe4S_Fe_S_CS"/>
</dbReference>
<evidence type="ECO:0000256" key="4">
    <source>
        <dbReference type="ARBA" id="ARBA00023014"/>
    </source>
</evidence>
<keyword evidence="3" id="KW-0408">Iron</keyword>
<evidence type="ECO:0000256" key="1">
    <source>
        <dbReference type="ARBA" id="ARBA00022723"/>
    </source>
</evidence>
<dbReference type="PROSITE" id="PS51379">
    <property type="entry name" value="4FE4S_FER_2"/>
    <property type="match status" value="2"/>
</dbReference>
<evidence type="ECO:0000256" key="3">
    <source>
        <dbReference type="ARBA" id="ARBA00023004"/>
    </source>
</evidence>
<dbReference type="GO" id="GO:0051536">
    <property type="term" value="F:iron-sulfur cluster binding"/>
    <property type="evidence" value="ECO:0007669"/>
    <property type="project" value="UniProtKB-KW"/>
</dbReference>
<dbReference type="RefSeq" id="WP_155326050.1">
    <property type="nucleotide sequence ID" value="NZ_AP021876.1"/>
</dbReference>
<keyword evidence="1" id="KW-0479">Metal-binding</keyword>
<evidence type="ECO:0000256" key="2">
    <source>
        <dbReference type="ARBA" id="ARBA00023002"/>
    </source>
</evidence>
<dbReference type="GO" id="GO:0006210">
    <property type="term" value="P:thymine catabolic process"/>
    <property type="evidence" value="ECO:0007669"/>
    <property type="project" value="TreeGrafter"/>
</dbReference>
<dbReference type="EMBL" id="AP021876">
    <property type="protein sequence ID" value="BBO82866.1"/>
    <property type="molecule type" value="Genomic_DNA"/>
</dbReference>
<evidence type="ECO:0000256" key="5">
    <source>
        <dbReference type="ARBA" id="ARBA00047685"/>
    </source>
</evidence>
<dbReference type="PANTHER" id="PTHR43073:SF2">
    <property type="entry name" value="DIHYDROPYRIMIDINE DEHYDROGENASE [NADP(+)]"/>
    <property type="match status" value="1"/>
</dbReference>
<accession>A0A5K7ZND8</accession>